<organism evidence="2 3">
    <name type="scientific">Rhizophlyctis rosea</name>
    <dbReference type="NCBI Taxonomy" id="64517"/>
    <lineage>
        <taxon>Eukaryota</taxon>
        <taxon>Fungi</taxon>
        <taxon>Fungi incertae sedis</taxon>
        <taxon>Chytridiomycota</taxon>
        <taxon>Chytridiomycota incertae sedis</taxon>
        <taxon>Chytridiomycetes</taxon>
        <taxon>Rhizophlyctidales</taxon>
        <taxon>Rhizophlyctidaceae</taxon>
        <taxon>Rhizophlyctis</taxon>
    </lineage>
</organism>
<dbReference type="Proteomes" id="UP001212841">
    <property type="component" value="Unassembled WGS sequence"/>
</dbReference>
<accession>A0AAD5S9R8</accession>
<evidence type="ECO:0000313" key="2">
    <source>
        <dbReference type="EMBL" id="KAJ3048422.1"/>
    </source>
</evidence>
<evidence type="ECO:0000313" key="3">
    <source>
        <dbReference type="Proteomes" id="UP001212841"/>
    </source>
</evidence>
<comment type="caution">
    <text evidence="2">The sequence shown here is derived from an EMBL/GenBank/DDBJ whole genome shotgun (WGS) entry which is preliminary data.</text>
</comment>
<keyword evidence="3" id="KW-1185">Reference proteome</keyword>
<proteinExistence type="predicted"/>
<reference evidence="2" key="1">
    <citation type="submission" date="2020-05" db="EMBL/GenBank/DDBJ databases">
        <title>Phylogenomic resolution of chytrid fungi.</title>
        <authorList>
            <person name="Stajich J.E."/>
            <person name="Amses K."/>
            <person name="Simmons R."/>
            <person name="Seto K."/>
            <person name="Myers J."/>
            <person name="Bonds A."/>
            <person name="Quandt C.A."/>
            <person name="Barry K."/>
            <person name="Liu P."/>
            <person name="Grigoriev I."/>
            <person name="Longcore J.E."/>
            <person name="James T.Y."/>
        </authorList>
    </citation>
    <scope>NUCLEOTIDE SEQUENCE</scope>
    <source>
        <strain evidence="2">JEL0318</strain>
    </source>
</reference>
<dbReference type="AlphaFoldDB" id="A0AAD5S9R8"/>
<sequence>MPCDEFDVEPLQTETQQLRQQLQAKETAIRTLHDERDRLREEKGRKEKEVKDKDAQIKDLNLWDGTLREACDADYEDVVKKGTELNELRTENWELRKRYVLKWD</sequence>
<gene>
    <name evidence="2" type="ORF">HK097_010548</name>
</gene>
<feature type="region of interest" description="Disordered" evidence="1">
    <location>
        <begin position="30"/>
        <end position="52"/>
    </location>
</feature>
<name>A0AAD5S9R8_9FUNG</name>
<protein>
    <submittedName>
        <fullName evidence="2">Uncharacterized protein</fullName>
    </submittedName>
</protein>
<dbReference type="EMBL" id="JADGJD010000794">
    <property type="protein sequence ID" value="KAJ3048422.1"/>
    <property type="molecule type" value="Genomic_DNA"/>
</dbReference>
<evidence type="ECO:0000256" key="1">
    <source>
        <dbReference type="SAM" id="MobiDB-lite"/>
    </source>
</evidence>